<dbReference type="Proteomes" id="UP000198785">
    <property type="component" value="Unassembled WGS sequence"/>
</dbReference>
<dbReference type="STRING" id="683125.SAMN05660206_11640"/>
<accession>A0A1I6VQL0</accession>
<organism evidence="1 2">
    <name type="scientific">Sphingobacterium wenxiniae</name>
    <dbReference type="NCBI Taxonomy" id="683125"/>
    <lineage>
        <taxon>Bacteria</taxon>
        <taxon>Pseudomonadati</taxon>
        <taxon>Bacteroidota</taxon>
        <taxon>Sphingobacteriia</taxon>
        <taxon>Sphingobacteriales</taxon>
        <taxon>Sphingobacteriaceae</taxon>
        <taxon>Sphingobacterium</taxon>
    </lineage>
</organism>
<sequence>MKYPCLENTTTDEYNLGIPYDHKKTTCEAFMHTI</sequence>
<gene>
    <name evidence="1" type="ORF">SAMN05660206_11640</name>
</gene>
<dbReference type="EMBL" id="FOZZ01000016">
    <property type="protein sequence ID" value="SFT16012.1"/>
    <property type="molecule type" value="Genomic_DNA"/>
</dbReference>
<dbReference type="AlphaFoldDB" id="A0A1I6VQL0"/>
<keyword evidence="2" id="KW-1185">Reference proteome</keyword>
<name>A0A1I6VQL0_9SPHI</name>
<evidence type="ECO:0000313" key="1">
    <source>
        <dbReference type="EMBL" id="SFT16012.1"/>
    </source>
</evidence>
<proteinExistence type="predicted"/>
<protein>
    <submittedName>
        <fullName evidence="1">Uncharacterized protein</fullName>
    </submittedName>
</protein>
<reference evidence="1 2" key="1">
    <citation type="submission" date="2016-10" db="EMBL/GenBank/DDBJ databases">
        <authorList>
            <person name="de Groot N.N."/>
        </authorList>
    </citation>
    <scope>NUCLEOTIDE SEQUENCE [LARGE SCALE GENOMIC DNA]</scope>
    <source>
        <strain evidence="1 2">DSM 22789</strain>
    </source>
</reference>
<evidence type="ECO:0000313" key="2">
    <source>
        <dbReference type="Proteomes" id="UP000198785"/>
    </source>
</evidence>